<dbReference type="AlphaFoldDB" id="A0A119HFD0"/>
<proteinExistence type="predicted"/>
<reference evidence="1 2" key="1">
    <citation type="submission" date="2015-11" db="EMBL/GenBank/DDBJ databases">
        <title>Expanding the genomic diversity of Burkholderia species for the development of highly accurate diagnostics.</title>
        <authorList>
            <person name="Sahl J."/>
            <person name="Keim P."/>
            <person name="Wagner D."/>
        </authorList>
    </citation>
    <scope>NUCLEOTIDE SEQUENCE [LARGE SCALE GENOMIC DNA]</scope>
    <source>
        <strain evidence="1 2">MSMB2087WGS</strain>
    </source>
</reference>
<protein>
    <submittedName>
        <fullName evidence="1">Uncharacterized protein</fullName>
    </submittedName>
</protein>
<dbReference type="Proteomes" id="UP000060630">
    <property type="component" value="Unassembled WGS sequence"/>
</dbReference>
<evidence type="ECO:0000313" key="2">
    <source>
        <dbReference type="Proteomes" id="UP000060630"/>
    </source>
</evidence>
<sequence>MSKKNSADRHSADSVQLKAWLPVTLRSRFNACCKAQGVPAAAVLRDLMEAYCVHVEEPAQEEAVHVAG</sequence>
<comment type="caution">
    <text evidence="1">The sequence shown here is derived from an EMBL/GenBank/DDBJ whole genome shotgun (WGS) entry which is preliminary data.</text>
</comment>
<dbReference type="RefSeq" id="WP_060191862.1">
    <property type="nucleotide sequence ID" value="NZ_LPHD01000049.1"/>
</dbReference>
<evidence type="ECO:0000313" key="1">
    <source>
        <dbReference type="EMBL" id="KWA83731.1"/>
    </source>
</evidence>
<accession>A0A119HFD0</accession>
<gene>
    <name evidence="1" type="ORF">WL29_20405</name>
</gene>
<name>A0A119HFD0_9BURK</name>
<dbReference type="EMBL" id="LPHD01000049">
    <property type="protein sequence ID" value="KWA83731.1"/>
    <property type="molecule type" value="Genomic_DNA"/>
</dbReference>
<organism evidence="1 2">
    <name type="scientific">Burkholderia ubonensis</name>
    <dbReference type="NCBI Taxonomy" id="101571"/>
    <lineage>
        <taxon>Bacteria</taxon>
        <taxon>Pseudomonadati</taxon>
        <taxon>Pseudomonadota</taxon>
        <taxon>Betaproteobacteria</taxon>
        <taxon>Burkholderiales</taxon>
        <taxon>Burkholderiaceae</taxon>
        <taxon>Burkholderia</taxon>
        <taxon>Burkholderia cepacia complex</taxon>
    </lineage>
</organism>